<dbReference type="AlphaFoldDB" id="A0A426YSG9"/>
<feature type="non-terminal residue" evidence="1">
    <location>
        <position position="1"/>
    </location>
</feature>
<sequence>LDKSPTACRRGRCTPVGYCVCIGTSSVASCQGLGGTVHRSAAASTMPRHLSPAVRGQGVSFACRLLRLPWHVARCQLSGVMGLSYMGHVVATVPNKSPIAYRRGRYMPVDCCVFPGTSPVASCQGCQGSGGVVRLSTIVSALTHHSLPAVRGRGAGLARQHCYAAHYQGGQLVGCRVVRGYPEVGSSGGRRLDVVELRRGRDGDTMFFATSD</sequence>
<organism evidence="1 2">
    <name type="scientific">Ensete ventricosum</name>
    <name type="common">Abyssinian banana</name>
    <name type="synonym">Musa ensete</name>
    <dbReference type="NCBI Taxonomy" id="4639"/>
    <lineage>
        <taxon>Eukaryota</taxon>
        <taxon>Viridiplantae</taxon>
        <taxon>Streptophyta</taxon>
        <taxon>Embryophyta</taxon>
        <taxon>Tracheophyta</taxon>
        <taxon>Spermatophyta</taxon>
        <taxon>Magnoliopsida</taxon>
        <taxon>Liliopsida</taxon>
        <taxon>Zingiberales</taxon>
        <taxon>Musaceae</taxon>
        <taxon>Ensete</taxon>
    </lineage>
</organism>
<accession>A0A426YSG9</accession>
<protein>
    <submittedName>
        <fullName evidence="1">Uncharacterized protein</fullName>
    </submittedName>
</protein>
<reference evidence="1 2" key="1">
    <citation type="journal article" date="2014" name="Agronomy (Basel)">
        <title>A Draft Genome Sequence for Ensete ventricosum, the Drought-Tolerant Tree Against Hunger.</title>
        <authorList>
            <person name="Harrison J."/>
            <person name="Moore K.A."/>
            <person name="Paszkiewicz K."/>
            <person name="Jones T."/>
            <person name="Grant M."/>
            <person name="Ambacheew D."/>
            <person name="Muzemil S."/>
            <person name="Studholme D.J."/>
        </authorList>
    </citation>
    <scope>NUCLEOTIDE SEQUENCE [LARGE SCALE GENOMIC DNA]</scope>
</reference>
<proteinExistence type="predicted"/>
<dbReference type="EMBL" id="AMZH03010493">
    <property type="protein sequence ID" value="RRT54645.1"/>
    <property type="molecule type" value="Genomic_DNA"/>
</dbReference>
<evidence type="ECO:0000313" key="2">
    <source>
        <dbReference type="Proteomes" id="UP000287651"/>
    </source>
</evidence>
<dbReference type="Proteomes" id="UP000287651">
    <property type="component" value="Unassembled WGS sequence"/>
</dbReference>
<name>A0A426YSG9_ENSVE</name>
<gene>
    <name evidence="1" type="ORF">B296_00025728</name>
</gene>
<comment type="caution">
    <text evidence="1">The sequence shown here is derived from an EMBL/GenBank/DDBJ whole genome shotgun (WGS) entry which is preliminary data.</text>
</comment>
<evidence type="ECO:0000313" key="1">
    <source>
        <dbReference type="EMBL" id="RRT54645.1"/>
    </source>
</evidence>